<sequence length="158" mass="17059">MSAKETFTLSSLSLTSDDWDRSESDIHPPNGRAASSTTPRNSVAFPRDVAEDTPDRTCGGRGGRSLSELMKLHAEKGTDVSFTAEEASSIADVLKQWINSGTSPYEGEDDFFSRSQDDSSLASRRSSRLPSGQANSRPRGQSESVVVPRSPKPDTSFS</sequence>
<protein>
    <submittedName>
        <fullName evidence="2">Uncharacterized protein</fullName>
    </submittedName>
</protein>
<dbReference type="HOGENOM" id="CLU_116380_0_0_1"/>
<evidence type="ECO:0000313" key="2">
    <source>
        <dbReference type="EMBL" id="KIK25769.1"/>
    </source>
</evidence>
<feature type="compositionally biased region" description="Low complexity" evidence="1">
    <location>
        <begin position="1"/>
        <end position="16"/>
    </location>
</feature>
<feature type="compositionally biased region" description="Low complexity" evidence="1">
    <location>
        <begin position="118"/>
        <end position="131"/>
    </location>
</feature>
<name>A0A0C9ZIE5_9AGAM</name>
<feature type="region of interest" description="Disordered" evidence="1">
    <location>
        <begin position="1"/>
        <end position="64"/>
    </location>
</feature>
<proteinExistence type="predicted"/>
<dbReference type="EMBL" id="KN833706">
    <property type="protein sequence ID" value="KIK25769.1"/>
    <property type="molecule type" value="Genomic_DNA"/>
</dbReference>
<evidence type="ECO:0000256" key="1">
    <source>
        <dbReference type="SAM" id="MobiDB-lite"/>
    </source>
</evidence>
<evidence type="ECO:0000313" key="3">
    <source>
        <dbReference type="Proteomes" id="UP000054018"/>
    </source>
</evidence>
<dbReference type="AlphaFoldDB" id="A0A0C9ZIE5"/>
<gene>
    <name evidence="2" type="ORF">PISMIDRAFT_677092</name>
</gene>
<reference evidence="3" key="2">
    <citation type="submission" date="2015-01" db="EMBL/GenBank/DDBJ databases">
        <title>Evolutionary Origins and Diversification of the Mycorrhizal Mutualists.</title>
        <authorList>
            <consortium name="DOE Joint Genome Institute"/>
            <consortium name="Mycorrhizal Genomics Consortium"/>
            <person name="Kohler A."/>
            <person name="Kuo A."/>
            <person name="Nagy L.G."/>
            <person name="Floudas D."/>
            <person name="Copeland A."/>
            <person name="Barry K.W."/>
            <person name="Cichocki N."/>
            <person name="Veneault-Fourrey C."/>
            <person name="LaButti K."/>
            <person name="Lindquist E.A."/>
            <person name="Lipzen A."/>
            <person name="Lundell T."/>
            <person name="Morin E."/>
            <person name="Murat C."/>
            <person name="Riley R."/>
            <person name="Ohm R."/>
            <person name="Sun H."/>
            <person name="Tunlid A."/>
            <person name="Henrissat B."/>
            <person name="Grigoriev I.V."/>
            <person name="Hibbett D.S."/>
            <person name="Martin F."/>
        </authorList>
    </citation>
    <scope>NUCLEOTIDE SEQUENCE [LARGE SCALE GENOMIC DNA]</scope>
    <source>
        <strain evidence="3">441</strain>
    </source>
</reference>
<organism evidence="2 3">
    <name type="scientific">Pisolithus microcarpus 441</name>
    <dbReference type="NCBI Taxonomy" id="765257"/>
    <lineage>
        <taxon>Eukaryota</taxon>
        <taxon>Fungi</taxon>
        <taxon>Dikarya</taxon>
        <taxon>Basidiomycota</taxon>
        <taxon>Agaricomycotina</taxon>
        <taxon>Agaricomycetes</taxon>
        <taxon>Agaricomycetidae</taxon>
        <taxon>Boletales</taxon>
        <taxon>Sclerodermatineae</taxon>
        <taxon>Pisolithaceae</taxon>
        <taxon>Pisolithus</taxon>
    </lineage>
</organism>
<reference evidence="2 3" key="1">
    <citation type="submission" date="2014-04" db="EMBL/GenBank/DDBJ databases">
        <authorList>
            <consortium name="DOE Joint Genome Institute"/>
            <person name="Kuo A."/>
            <person name="Kohler A."/>
            <person name="Costa M.D."/>
            <person name="Nagy L.G."/>
            <person name="Floudas D."/>
            <person name="Copeland A."/>
            <person name="Barry K.W."/>
            <person name="Cichocki N."/>
            <person name="Veneault-Fourrey C."/>
            <person name="LaButti K."/>
            <person name="Lindquist E.A."/>
            <person name="Lipzen A."/>
            <person name="Lundell T."/>
            <person name="Morin E."/>
            <person name="Murat C."/>
            <person name="Sun H."/>
            <person name="Tunlid A."/>
            <person name="Henrissat B."/>
            <person name="Grigoriev I.V."/>
            <person name="Hibbett D.S."/>
            <person name="Martin F."/>
            <person name="Nordberg H.P."/>
            <person name="Cantor M.N."/>
            <person name="Hua S.X."/>
        </authorList>
    </citation>
    <scope>NUCLEOTIDE SEQUENCE [LARGE SCALE GENOMIC DNA]</scope>
    <source>
        <strain evidence="2 3">441</strain>
    </source>
</reference>
<feature type="compositionally biased region" description="Polar residues" evidence="1">
    <location>
        <begin position="132"/>
        <end position="144"/>
    </location>
</feature>
<keyword evidence="3" id="KW-1185">Reference proteome</keyword>
<accession>A0A0C9ZIE5</accession>
<dbReference type="Proteomes" id="UP000054018">
    <property type="component" value="Unassembled WGS sequence"/>
</dbReference>
<feature type="region of interest" description="Disordered" evidence="1">
    <location>
        <begin position="103"/>
        <end position="158"/>
    </location>
</feature>
<dbReference type="OrthoDB" id="3247268at2759"/>
<dbReference type="STRING" id="765257.A0A0C9ZIE5"/>